<dbReference type="eggNOG" id="COG1652">
    <property type="taxonomic scope" value="Bacteria"/>
</dbReference>
<evidence type="ECO:0000313" key="2">
    <source>
        <dbReference type="Proteomes" id="UP000013981"/>
    </source>
</evidence>
<dbReference type="Proteomes" id="UP000013981">
    <property type="component" value="Unassembled WGS sequence"/>
</dbReference>
<dbReference type="RefSeq" id="WP_016147518.1">
    <property type="nucleotide sequence ID" value="NZ_KB976103.1"/>
</dbReference>
<accession>R8W0U1</accession>
<dbReference type="EMBL" id="AQOB01000004">
    <property type="protein sequence ID" value="EOQ38319.1"/>
    <property type="molecule type" value="Genomic_DNA"/>
</dbReference>
<protein>
    <submittedName>
        <fullName evidence="1">Uncharacterized protein</fullName>
    </submittedName>
</protein>
<organism evidence="1 2">
    <name type="scientific">Butyricicoccus pullicaecorum 1.2</name>
    <dbReference type="NCBI Taxonomy" id="1203606"/>
    <lineage>
        <taxon>Bacteria</taxon>
        <taxon>Bacillati</taxon>
        <taxon>Bacillota</taxon>
        <taxon>Clostridia</taxon>
        <taxon>Eubacteriales</taxon>
        <taxon>Butyricicoccaceae</taxon>
        <taxon>Butyricicoccus</taxon>
    </lineage>
</organism>
<dbReference type="OrthoDB" id="9800780at2"/>
<keyword evidence="2" id="KW-1185">Reference proteome</keyword>
<proteinExistence type="predicted"/>
<reference evidence="1 2" key="1">
    <citation type="submission" date="2013-01" db="EMBL/GenBank/DDBJ databases">
        <title>The Genome Sequence of Butyricicoccus pullicaecorum 1.2.</title>
        <authorList>
            <consortium name="The Broad Institute Genome Sequencing Platform"/>
            <person name="Earl A."/>
            <person name="Ward D."/>
            <person name="Feldgarden M."/>
            <person name="Gevers D."/>
            <person name="Van Immerseel F."/>
            <person name="Eeckhaut V."/>
            <person name="Walker B."/>
            <person name="Young S.K."/>
            <person name="Zeng Q."/>
            <person name="Gargeya S."/>
            <person name="Fitzgerald M."/>
            <person name="Haas B."/>
            <person name="Abouelleil A."/>
            <person name="Alvarado L."/>
            <person name="Arachchi H.M."/>
            <person name="Berlin A.M."/>
            <person name="Chapman S.B."/>
            <person name="Dewar J."/>
            <person name="Goldberg J."/>
            <person name="Griggs A."/>
            <person name="Gujja S."/>
            <person name="Hansen M."/>
            <person name="Howarth C."/>
            <person name="Imamovic A."/>
            <person name="Larimer J."/>
            <person name="McCowan C."/>
            <person name="Murphy C."/>
            <person name="Neiman D."/>
            <person name="Pearson M."/>
            <person name="Priest M."/>
            <person name="Roberts A."/>
            <person name="Saif S."/>
            <person name="Shea T."/>
            <person name="Sisk P."/>
            <person name="Sykes S."/>
            <person name="Wortman J."/>
            <person name="Nusbaum C."/>
            <person name="Birren B."/>
        </authorList>
    </citation>
    <scope>NUCLEOTIDE SEQUENCE [LARGE SCALE GENOMIC DNA]</scope>
    <source>
        <strain evidence="1 2">1.2</strain>
    </source>
</reference>
<dbReference type="PATRIC" id="fig|1203606.4.peg.1312"/>
<evidence type="ECO:0000313" key="1">
    <source>
        <dbReference type="EMBL" id="EOQ38319.1"/>
    </source>
</evidence>
<gene>
    <name evidence="1" type="ORF">HMPREF1526_01349</name>
</gene>
<name>R8W0U1_9FIRM</name>
<sequence>MDMTFSADNRAEILVLPFVSVDTSVDEPQNNDTFTGLSRDINLIGPMRLRTLTINSWFPDRRLRFGNQSAPIGAQTYIQFFRRWREARVPLRVVWTATDGSEILNMPCTIDSFSWQPASRMGRISYSLTAREYNLVTG</sequence>
<dbReference type="AlphaFoldDB" id="R8W0U1"/>
<dbReference type="HOGENOM" id="CLU_077348_2_0_9"/>
<comment type="caution">
    <text evidence="1">The sequence shown here is derived from an EMBL/GenBank/DDBJ whole genome shotgun (WGS) entry which is preliminary data.</text>
</comment>